<gene>
    <name evidence="2" type="ORF">HHI36_015755</name>
</gene>
<dbReference type="EMBL" id="JABFTP020000062">
    <property type="protein sequence ID" value="KAL3274357.1"/>
    <property type="molecule type" value="Genomic_DNA"/>
</dbReference>
<feature type="transmembrane region" description="Helical" evidence="1">
    <location>
        <begin position="116"/>
        <end position="133"/>
    </location>
</feature>
<evidence type="ECO:0000313" key="2">
    <source>
        <dbReference type="EMBL" id="KAL3274357.1"/>
    </source>
</evidence>
<accession>A0ABD2N718</accession>
<keyword evidence="3" id="KW-1185">Reference proteome</keyword>
<dbReference type="Proteomes" id="UP001516400">
    <property type="component" value="Unassembled WGS sequence"/>
</dbReference>
<keyword evidence="1" id="KW-0472">Membrane</keyword>
<protein>
    <recommendedName>
        <fullName evidence="4">Gustatory receptor</fullName>
    </recommendedName>
</protein>
<feature type="transmembrane region" description="Helical" evidence="1">
    <location>
        <begin position="25"/>
        <end position="42"/>
    </location>
</feature>
<feature type="transmembrane region" description="Helical" evidence="1">
    <location>
        <begin position="218"/>
        <end position="237"/>
    </location>
</feature>
<reference evidence="2 3" key="1">
    <citation type="journal article" date="2021" name="BMC Biol.">
        <title>Horizontally acquired antibacterial genes associated with adaptive radiation of ladybird beetles.</title>
        <authorList>
            <person name="Li H.S."/>
            <person name="Tang X.F."/>
            <person name="Huang Y.H."/>
            <person name="Xu Z.Y."/>
            <person name="Chen M.L."/>
            <person name="Du X.Y."/>
            <person name="Qiu B.Y."/>
            <person name="Chen P.T."/>
            <person name="Zhang W."/>
            <person name="Slipinski A."/>
            <person name="Escalona H.E."/>
            <person name="Waterhouse R.M."/>
            <person name="Zwick A."/>
            <person name="Pang H."/>
        </authorList>
    </citation>
    <scope>NUCLEOTIDE SEQUENCE [LARGE SCALE GENOMIC DNA]</scope>
    <source>
        <strain evidence="2">SYSU2018</strain>
    </source>
</reference>
<feature type="transmembrane region" description="Helical" evidence="1">
    <location>
        <begin position="249"/>
        <end position="270"/>
    </location>
</feature>
<evidence type="ECO:0008006" key="4">
    <source>
        <dbReference type="Google" id="ProtNLM"/>
    </source>
</evidence>
<keyword evidence="1" id="KW-0812">Transmembrane</keyword>
<sequence length="278" mass="32453">YLPFILKENNGHLSIVYTKWSNARFYMHTFIGYSSPIASYWFLRNVVYFIRDHNADSSQVQFASSASVMFLYLMPKMIFRKNELTSILTLWKKLIDFNKHWEFNECTEMKKIVWKLRIKAVSLIVANTIYTIHGNSDFAQDVHGLLIYFYVTIVFIFHMYMINTINILVAYLIGNIRKTLKQMRLKSGNHLYIKELAVAYTDVIEIADTMTRASSCHLASVFIFTAIGAVIQLYSLYTFAERNSFHDVIFVAVTIFMTFFILINCIVHVAEACKEQVR</sequence>
<dbReference type="AlphaFoldDB" id="A0ABD2N718"/>
<name>A0ABD2N718_9CUCU</name>
<feature type="non-terminal residue" evidence="2">
    <location>
        <position position="1"/>
    </location>
</feature>
<proteinExistence type="predicted"/>
<evidence type="ECO:0000313" key="3">
    <source>
        <dbReference type="Proteomes" id="UP001516400"/>
    </source>
</evidence>
<keyword evidence="1" id="KW-1133">Transmembrane helix</keyword>
<evidence type="ECO:0000256" key="1">
    <source>
        <dbReference type="SAM" id="Phobius"/>
    </source>
</evidence>
<organism evidence="2 3">
    <name type="scientific">Cryptolaemus montrouzieri</name>
    <dbReference type="NCBI Taxonomy" id="559131"/>
    <lineage>
        <taxon>Eukaryota</taxon>
        <taxon>Metazoa</taxon>
        <taxon>Ecdysozoa</taxon>
        <taxon>Arthropoda</taxon>
        <taxon>Hexapoda</taxon>
        <taxon>Insecta</taxon>
        <taxon>Pterygota</taxon>
        <taxon>Neoptera</taxon>
        <taxon>Endopterygota</taxon>
        <taxon>Coleoptera</taxon>
        <taxon>Polyphaga</taxon>
        <taxon>Cucujiformia</taxon>
        <taxon>Coccinelloidea</taxon>
        <taxon>Coccinellidae</taxon>
        <taxon>Scymninae</taxon>
        <taxon>Scymnini</taxon>
        <taxon>Cryptolaemus</taxon>
    </lineage>
</organism>
<comment type="caution">
    <text evidence="2">The sequence shown here is derived from an EMBL/GenBank/DDBJ whole genome shotgun (WGS) entry which is preliminary data.</text>
</comment>
<feature type="transmembrane region" description="Helical" evidence="1">
    <location>
        <begin position="145"/>
        <end position="174"/>
    </location>
</feature>